<organism evidence="3 4">
    <name type="scientific">Thermofilum adornatum 1505</name>
    <dbReference type="NCBI Taxonomy" id="697581"/>
    <lineage>
        <taxon>Archaea</taxon>
        <taxon>Thermoproteota</taxon>
        <taxon>Thermoprotei</taxon>
        <taxon>Thermofilales</taxon>
        <taxon>Thermofilaceae</taxon>
        <taxon>Thermofilum</taxon>
    </lineage>
</organism>
<feature type="transmembrane region" description="Helical" evidence="1">
    <location>
        <begin position="141"/>
        <end position="164"/>
    </location>
</feature>
<keyword evidence="1" id="KW-0472">Membrane</keyword>
<dbReference type="InterPro" id="IPR000412">
    <property type="entry name" value="ABC_2_transport"/>
</dbReference>
<dbReference type="GO" id="GO:0140359">
    <property type="term" value="F:ABC-type transporter activity"/>
    <property type="evidence" value="ECO:0007669"/>
    <property type="project" value="InterPro"/>
</dbReference>
<protein>
    <recommendedName>
        <fullName evidence="2">ABC transmembrane type-2 domain-containing protein</fullName>
    </recommendedName>
</protein>
<dbReference type="GeneID" id="16574100"/>
<feature type="domain" description="ABC transmembrane type-2" evidence="2">
    <location>
        <begin position="26"/>
        <end position="262"/>
    </location>
</feature>
<keyword evidence="1" id="KW-0812">Transmembrane</keyword>
<feature type="transmembrane region" description="Helical" evidence="1">
    <location>
        <begin position="114"/>
        <end position="135"/>
    </location>
</feature>
<sequence length="269" mass="30120">MGLREDLNSFYMLVLWDLSQMKRRTVFVVMRISWFVLQVTIFGLAMNAMVRFRGMVAQGIDYYHFYLFGVYASMLFSISVSKAYDVAEEFEEGMIEYLLSLPIKRKVLALGRSVGGGLAAFLFTVPMLLVIFVLLGSFEPLAMLISILAALVFSVGVTGFVISVVLSLKSSDTTDIFFGVLDALIIRLSTVFYPAVIIAKIAPYYYASLVNPVSHFVDLLRTLFFFEEFKTIAVADPYLMMAYLFGFAAGVASLAIYIVERRVEGGGWK</sequence>
<feature type="transmembrane region" description="Helical" evidence="1">
    <location>
        <begin position="62"/>
        <end position="80"/>
    </location>
</feature>
<name>A0A3G1A871_9CREN</name>
<evidence type="ECO:0000313" key="3">
    <source>
        <dbReference type="EMBL" id="AJB41597.1"/>
    </source>
</evidence>
<proteinExistence type="predicted"/>
<dbReference type="KEGG" id="tcb:TCARB_0537"/>
<feature type="transmembrane region" description="Helical" evidence="1">
    <location>
        <begin position="28"/>
        <end position="50"/>
    </location>
</feature>
<feature type="transmembrane region" description="Helical" evidence="1">
    <location>
        <begin position="238"/>
        <end position="259"/>
    </location>
</feature>
<dbReference type="InterPro" id="IPR047817">
    <property type="entry name" value="ABC2_TM_bact-type"/>
</dbReference>
<evidence type="ECO:0000313" key="4">
    <source>
        <dbReference type="Proteomes" id="UP000266720"/>
    </source>
</evidence>
<dbReference type="GeneID" id="25405988"/>
<dbReference type="RefSeq" id="WP_020963101.1">
    <property type="nucleotide sequence ID" value="NZ_CP007493.1"/>
</dbReference>
<dbReference type="Proteomes" id="UP000266720">
    <property type="component" value="Chromosome"/>
</dbReference>
<dbReference type="EMBL" id="CP007493">
    <property type="protein sequence ID" value="AJB41597.1"/>
    <property type="molecule type" value="Genomic_DNA"/>
</dbReference>
<accession>A0A3G1A871</accession>
<evidence type="ECO:0000259" key="2">
    <source>
        <dbReference type="PROSITE" id="PS51012"/>
    </source>
</evidence>
<dbReference type="AlphaFoldDB" id="A0A3G1A871"/>
<dbReference type="GO" id="GO:0043190">
    <property type="term" value="C:ATP-binding cassette (ABC) transporter complex"/>
    <property type="evidence" value="ECO:0007669"/>
    <property type="project" value="InterPro"/>
</dbReference>
<reference evidence="4" key="1">
    <citation type="book" date="2010" name="EXTREMOPHILES" publisher="0:0-0">
        <title>Complete genome sequences of ten hyperthermophilic archaea reveal their metabolic capabilities and possible ecological roles.</title>
        <editorList>
            <person name="?"/>
        </editorList>
        <authorList>
            <person name="Ravin N.V."/>
            <person name="Mardanov A.V."/>
            <person name="Bonch-Osmolovskaya E.A."/>
            <person name="Skryabin K.G."/>
        </authorList>
    </citation>
    <scope>NUCLEOTIDE SEQUENCE [LARGE SCALE GENOMIC DNA]</scope>
    <source>
        <strain evidence="4">1505</strain>
    </source>
</reference>
<keyword evidence="1" id="KW-1133">Transmembrane helix</keyword>
<dbReference type="PIRSF" id="PIRSF006648">
    <property type="entry name" value="DrrB"/>
    <property type="match status" value="1"/>
</dbReference>
<gene>
    <name evidence="3" type="ORF">TCARB_0537</name>
</gene>
<feature type="transmembrane region" description="Helical" evidence="1">
    <location>
        <begin position="176"/>
        <end position="198"/>
    </location>
</feature>
<dbReference type="PROSITE" id="PS51012">
    <property type="entry name" value="ABC_TM2"/>
    <property type="match status" value="1"/>
</dbReference>
<dbReference type="STRING" id="697581.TCARB_0537"/>
<evidence type="ECO:0000256" key="1">
    <source>
        <dbReference type="SAM" id="Phobius"/>
    </source>
</evidence>